<dbReference type="FunFam" id="1.25.40.10:FF:000381">
    <property type="entry name" value="Pentatricopeptide repeat-containing protein"/>
    <property type="match status" value="1"/>
</dbReference>
<evidence type="ECO:0000313" key="3">
    <source>
        <dbReference type="EMBL" id="KAL3814186.1"/>
    </source>
</evidence>
<dbReference type="Gene3D" id="1.25.40.10">
    <property type="entry name" value="Tetratricopeptide repeat domain"/>
    <property type="match status" value="3"/>
</dbReference>
<dbReference type="Pfam" id="PF13041">
    <property type="entry name" value="PPR_2"/>
    <property type="match status" value="1"/>
</dbReference>
<dbReference type="NCBIfam" id="TIGR00756">
    <property type="entry name" value="PPR"/>
    <property type="match status" value="2"/>
</dbReference>
<evidence type="ECO:0008006" key="5">
    <source>
        <dbReference type="Google" id="ProtNLM"/>
    </source>
</evidence>
<dbReference type="InterPro" id="IPR046960">
    <property type="entry name" value="PPR_At4g14850-like_plant"/>
</dbReference>
<evidence type="ECO:0000256" key="2">
    <source>
        <dbReference type="PROSITE-ProRule" id="PRU00708"/>
    </source>
</evidence>
<dbReference type="GO" id="GO:0009451">
    <property type="term" value="P:RNA modification"/>
    <property type="evidence" value="ECO:0007669"/>
    <property type="project" value="UniProtKB-ARBA"/>
</dbReference>
<keyword evidence="1" id="KW-0677">Repeat</keyword>
<keyword evidence="4" id="KW-1185">Reference proteome</keyword>
<name>A0ABD3RQW6_9LAMI</name>
<proteinExistence type="predicted"/>
<accession>A0ABD3RQW6</accession>
<reference evidence="3 4" key="1">
    <citation type="submission" date="2024-12" db="EMBL/GenBank/DDBJ databases">
        <title>The unique morphological basis and parallel evolutionary history of personate flowers in Penstemon.</title>
        <authorList>
            <person name="Depatie T.H."/>
            <person name="Wessinger C.A."/>
        </authorList>
    </citation>
    <scope>NUCLEOTIDE SEQUENCE [LARGE SCALE GENOMIC DNA]</scope>
    <source>
        <strain evidence="3">WTNN_2</strain>
        <tissue evidence="3">Leaf</tissue>
    </source>
</reference>
<sequence>MNRLYTASTRYSWRQKLPFPQISCKKLHFFNNHHYHNYTIQLSHASLLHKLRETKPLQQIHTQVIVSNLSHNLFLCNRLVNAYASCGLITEAQIIFSQIHYKNLVSWTILVSGLTKNGHFLEAIEAFYEMVVQEIKPNEITIASVLPAFGNLGDPLLGKSLHCYWIRQNLEDNVFVETGFVDMYAKFGCLSVARYLFDEMSMRNVVSWNVIISGYFENGYGEEALWMFNRMRRKGFSGLQIFDQMIEIWNIVPSSKHYACVIDLLARAGRLNDAYSLMKNMNTQPGIEVYGRNQALVQLRLMEKYSRLWLAKRTIFTTRRLRSF</sequence>
<dbReference type="Proteomes" id="UP001634393">
    <property type="component" value="Unassembled WGS sequence"/>
</dbReference>
<dbReference type="InterPro" id="IPR011990">
    <property type="entry name" value="TPR-like_helical_dom_sf"/>
</dbReference>
<evidence type="ECO:0000313" key="4">
    <source>
        <dbReference type="Proteomes" id="UP001634393"/>
    </source>
</evidence>
<protein>
    <recommendedName>
        <fullName evidence="5">Pentatricopeptide repeat-containing protein</fullName>
    </recommendedName>
</protein>
<dbReference type="PROSITE" id="PS51375">
    <property type="entry name" value="PPR"/>
    <property type="match status" value="2"/>
</dbReference>
<dbReference type="PANTHER" id="PTHR47926">
    <property type="entry name" value="PENTATRICOPEPTIDE REPEAT-CONTAINING PROTEIN"/>
    <property type="match status" value="1"/>
</dbReference>
<dbReference type="EMBL" id="JBJXBP010000008">
    <property type="protein sequence ID" value="KAL3814186.1"/>
    <property type="molecule type" value="Genomic_DNA"/>
</dbReference>
<organism evidence="3 4">
    <name type="scientific">Penstemon smallii</name>
    <dbReference type="NCBI Taxonomy" id="265156"/>
    <lineage>
        <taxon>Eukaryota</taxon>
        <taxon>Viridiplantae</taxon>
        <taxon>Streptophyta</taxon>
        <taxon>Embryophyta</taxon>
        <taxon>Tracheophyta</taxon>
        <taxon>Spermatophyta</taxon>
        <taxon>Magnoliopsida</taxon>
        <taxon>eudicotyledons</taxon>
        <taxon>Gunneridae</taxon>
        <taxon>Pentapetalae</taxon>
        <taxon>asterids</taxon>
        <taxon>lamiids</taxon>
        <taxon>Lamiales</taxon>
        <taxon>Plantaginaceae</taxon>
        <taxon>Cheloneae</taxon>
        <taxon>Penstemon</taxon>
    </lineage>
</organism>
<gene>
    <name evidence="3" type="ORF">ACJIZ3_015454</name>
</gene>
<dbReference type="InterPro" id="IPR002885">
    <property type="entry name" value="PPR_rpt"/>
</dbReference>
<feature type="repeat" description="PPR" evidence="2">
    <location>
        <begin position="103"/>
        <end position="137"/>
    </location>
</feature>
<evidence type="ECO:0000256" key="1">
    <source>
        <dbReference type="ARBA" id="ARBA00022737"/>
    </source>
</evidence>
<comment type="caution">
    <text evidence="3">The sequence shown here is derived from an EMBL/GenBank/DDBJ whole genome shotgun (WGS) entry which is preliminary data.</text>
</comment>
<dbReference type="AlphaFoldDB" id="A0ABD3RQW6"/>
<dbReference type="Pfam" id="PF01535">
    <property type="entry name" value="PPR"/>
    <property type="match status" value="4"/>
</dbReference>
<feature type="repeat" description="PPR" evidence="2">
    <location>
        <begin position="204"/>
        <end position="238"/>
    </location>
</feature>